<keyword evidence="3" id="KW-1185">Reference proteome</keyword>
<organism evidence="2 3">
    <name type="scientific">Panicum virgatum</name>
    <name type="common">Blackwell switchgrass</name>
    <dbReference type="NCBI Taxonomy" id="38727"/>
    <lineage>
        <taxon>Eukaryota</taxon>
        <taxon>Viridiplantae</taxon>
        <taxon>Streptophyta</taxon>
        <taxon>Embryophyta</taxon>
        <taxon>Tracheophyta</taxon>
        <taxon>Spermatophyta</taxon>
        <taxon>Magnoliopsida</taxon>
        <taxon>Liliopsida</taxon>
        <taxon>Poales</taxon>
        <taxon>Poaceae</taxon>
        <taxon>PACMAD clade</taxon>
        <taxon>Panicoideae</taxon>
        <taxon>Panicodae</taxon>
        <taxon>Paniceae</taxon>
        <taxon>Panicinae</taxon>
        <taxon>Panicum</taxon>
        <taxon>Panicum sect. Hiantes</taxon>
    </lineage>
</organism>
<dbReference type="EMBL" id="CM029042">
    <property type="protein sequence ID" value="KAG2617310.1"/>
    <property type="molecule type" value="Genomic_DNA"/>
</dbReference>
<dbReference type="Proteomes" id="UP000823388">
    <property type="component" value="Chromosome 3N"/>
</dbReference>
<evidence type="ECO:0000313" key="3">
    <source>
        <dbReference type="Proteomes" id="UP000823388"/>
    </source>
</evidence>
<name>A0A8T0U2Z1_PANVG</name>
<feature type="region of interest" description="Disordered" evidence="1">
    <location>
        <begin position="85"/>
        <end position="106"/>
    </location>
</feature>
<dbReference type="AlphaFoldDB" id="A0A8T0U2Z1"/>
<protein>
    <submittedName>
        <fullName evidence="2">Uncharacterized protein</fullName>
    </submittedName>
</protein>
<evidence type="ECO:0000256" key="1">
    <source>
        <dbReference type="SAM" id="MobiDB-lite"/>
    </source>
</evidence>
<gene>
    <name evidence="2" type="ORF">PVAP13_3NG179918</name>
</gene>
<accession>A0A8T0U2Z1</accession>
<comment type="caution">
    <text evidence="2">The sequence shown here is derived from an EMBL/GenBank/DDBJ whole genome shotgun (WGS) entry which is preliminary data.</text>
</comment>
<evidence type="ECO:0000313" key="2">
    <source>
        <dbReference type="EMBL" id="KAG2617310.1"/>
    </source>
</evidence>
<proteinExistence type="predicted"/>
<sequence>MFLGITVSLRQSPKHMWHAPEVPRGETKSIQFSGLGHLVHHGVSILLVCDGLPPRRRRGVRGPLAKGMMVPRLRAARGVPVRLAARGRERRQEPAPTGEGRCTSSSHRRLSISRKTTVTSSRATTDLSRCKYKVSFLIWCCGWLLFSVHCWFVCVRAS</sequence>
<reference evidence="2" key="1">
    <citation type="submission" date="2020-05" db="EMBL/GenBank/DDBJ databases">
        <title>WGS assembly of Panicum virgatum.</title>
        <authorList>
            <person name="Lovell J.T."/>
            <person name="Jenkins J."/>
            <person name="Shu S."/>
            <person name="Juenger T.E."/>
            <person name="Schmutz J."/>
        </authorList>
    </citation>
    <scope>NUCLEOTIDE SEQUENCE</scope>
    <source>
        <strain evidence="2">AP13</strain>
    </source>
</reference>